<reference evidence="2" key="1">
    <citation type="journal article" date="2019" name="Int. J. Syst. Evol. Microbiol.">
        <title>The Global Catalogue of Microorganisms (GCM) 10K type strain sequencing project: providing services to taxonomists for standard genome sequencing and annotation.</title>
        <authorList>
            <consortium name="The Broad Institute Genomics Platform"/>
            <consortium name="The Broad Institute Genome Sequencing Center for Infectious Disease"/>
            <person name="Wu L."/>
            <person name="Ma J."/>
        </authorList>
    </citation>
    <scope>NUCLEOTIDE SEQUENCE [LARGE SCALE GENOMIC DNA]</scope>
    <source>
        <strain evidence="2">TBRC 1826</strain>
    </source>
</reference>
<name>A0ABV8FUH4_9ACTN</name>
<dbReference type="EMBL" id="JBHSBH010000020">
    <property type="protein sequence ID" value="MFC3999816.1"/>
    <property type="molecule type" value="Genomic_DNA"/>
</dbReference>
<comment type="caution">
    <text evidence="1">The sequence shown here is derived from an EMBL/GenBank/DDBJ whole genome shotgun (WGS) entry which is preliminary data.</text>
</comment>
<keyword evidence="2" id="KW-1185">Reference proteome</keyword>
<sequence length="91" mass="9954">MDLDDYEYKMPLLQRPFLEGRELGLRKGEVKGRAAGRAEAKAEAILQVLAGRGIALSDSQRERVISCDDLGILNIWISRVGVVESAKGLLG</sequence>
<protein>
    <recommendedName>
        <fullName evidence="3">Resolvase/invertase-type recombinase catalytic domain-containing protein</fullName>
    </recommendedName>
</protein>
<evidence type="ECO:0000313" key="2">
    <source>
        <dbReference type="Proteomes" id="UP001595847"/>
    </source>
</evidence>
<gene>
    <name evidence="1" type="ORF">ACFOVU_28135</name>
</gene>
<evidence type="ECO:0008006" key="3">
    <source>
        <dbReference type="Google" id="ProtNLM"/>
    </source>
</evidence>
<proteinExistence type="predicted"/>
<evidence type="ECO:0000313" key="1">
    <source>
        <dbReference type="EMBL" id="MFC3999816.1"/>
    </source>
</evidence>
<dbReference type="Proteomes" id="UP001595847">
    <property type="component" value="Unassembled WGS sequence"/>
</dbReference>
<organism evidence="1 2">
    <name type="scientific">Nocardiopsis sediminis</name>
    <dbReference type="NCBI Taxonomy" id="1778267"/>
    <lineage>
        <taxon>Bacteria</taxon>
        <taxon>Bacillati</taxon>
        <taxon>Actinomycetota</taxon>
        <taxon>Actinomycetes</taxon>
        <taxon>Streptosporangiales</taxon>
        <taxon>Nocardiopsidaceae</taxon>
        <taxon>Nocardiopsis</taxon>
    </lineage>
</organism>
<accession>A0ABV8FUH4</accession>
<dbReference type="RefSeq" id="WP_378538451.1">
    <property type="nucleotide sequence ID" value="NZ_JBHSBH010000020.1"/>
</dbReference>